<accession>A0AAT9FN10</accession>
<organism evidence="1">
    <name type="scientific">Oceaniferula spumae</name>
    <dbReference type="NCBI Taxonomy" id="2979115"/>
    <lineage>
        <taxon>Bacteria</taxon>
        <taxon>Pseudomonadati</taxon>
        <taxon>Verrucomicrobiota</taxon>
        <taxon>Verrucomicrobiia</taxon>
        <taxon>Verrucomicrobiales</taxon>
        <taxon>Verrucomicrobiaceae</taxon>
        <taxon>Oceaniferula</taxon>
    </lineage>
</organism>
<protein>
    <recommendedName>
        <fullName evidence="2">DNA-binding protein</fullName>
    </recommendedName>
</protein>
<reference evidence="1" key="1">
    <citation type="submission" date="2024-07" db="EMBL/GenBank/DDBJ databases">
        <title>Complete genome sequence of Verrucomicrobiaceae bacterium NT6N.</title>
        <authorList>
            <person name="Huang C."/>
            <person name="Takami H."/>
            <person name="Hamasaki K."/>
        </authorList>
    </citation>
    <scope>NUCLEOTIDE SEQUENCE</scope>
    <source>
        <strain evidence="1">NT6N</strain>
    </source>
</reference>
<dbReference type="AlphaFoldDB" id="A0AAT9FN10"/>
<dbReference type="KEGG" id="osu:NT6N_24290"/>
<proteinExistence type="predicted"/>
<evidence type="ECO:0008006" key="2">
    <source>
        <dbReference type="Google" id="ProtNLM"/>
    </source>
</evidence>
<gene>
    <name evidence="1" type="ORF">NT6N_24290</name>
</gene>
<evidence type="ECO:0000313" key="1">
    <source>
        <dbReference type="EMBL" id="BDS07389.1"/>
    </source>
</evidence>
<name>A0AAT9FN10_9BACT</name>
<dbReference type="EMBL" id="AP026866">
    <property type="protein sequence ID" value="BDS07389.1"/>
    <property type="molecule type" value="Genomic_DNA"/>
</dbReference>
<sequence>MIANLVYSARLSSTFDNNNMKCNQCGSADLIEDVGVIDRGENNARWDLTLVTHRDPGAWVFKGAIEAPVRAKVCASCGYVMLFAKPSDVEQLRYGDPPLL</sequence>